<evidence type="ECO:0000313" key="1">
    <source>
        <dbReference type="EMBL" id="KAG0434952.1"/>
    </source>
</evidence>
<feature type="non-terminal residue" evidence="1">
    <location>
        <position position="713"/>
    </location>
</feature>
<protein>
    <submittedName>
        <fullName evidence="1">Uncharacterized protein</fullName>
    </submittedName>
</protein>
<dbReference type="EMBL" id="JABSTQ010008048">
    <property type="protein sequence ID" value="KAG0434952.1"/>
    <property type="molecule type" value="Genomic_DNA"/>
</dbReference>
<accession>A0AC60QJV2</accession>
<reference evidence="1 2" key="1">
    <citation type="journal article" date="2020" name="Cell">
        <title>Large-Scale Comparative Analyses of Tick Genomes Elucidate Their Genetic Diversity and Vector Capacities.</title>
        <authorList>
            <consortium name="Tick Genome and Microbiome Consortium (TIGMIC)"/>
            <person name="Jia N."/>
            <person name="Wang J."/>
            <person name="Shi W."/>
            <person name="Du L."/>
            <person name="Sun Y."/>
            <person name="Zhan W."/>
            <person name="Jiang J.F."/>
            <person name="Wang Q."/>
            <person name="Zhang B."/>
            <person name="Ji P."/>
            <person name="Bell-Sakyi L."/>
            <person name="Cui X.M."/>
            <person name="Yuan T.T."/>
            <person name="Jiang B.G."/>
            <person name="Yang W.F."/>
            <person name="Lam T.T."/>
            <person name="Chang Q.C."/>
            <person name="Ding S.J."/>
            <person name="Wang X.J."/>
            <person name="Zhu J.G."/>
            <person name="Ruan X.D."/>
            <person name="Zhao L."/>
            <person name="Wei J.T."/>
            <person name="Ye R.Z."/>
            <person name="Que T.C."/>
            <person name="Du C.H."/>
            <person name="Zhou Y.H."/>
            <person name="Cheng J.X."/>
            <person name="Dai P.F."/>
            <person name="Guo W.B."/>
            <person name="Han X.H."/>
            <person name="Huang E.J."/>
            <person name="Li L.F."/>
            <person name="Wei W."/>
            <person name="Gao Y.C."/>
            <person name="Liu J.Z."/>
            <person name="Shao H.Z."/>
            <person name="Wang X."/>
            <person name="Wang C.C."/>
            <person name="Yang T.C."/>
            <person name="Huo Q.B."/>
            <person name="Li W."/>
            <person name="Chen H.Y."/>
            <person name="Chen S.E."/>
            <person name="Zhou L.G."/>
            <person name="Ni X.B."/>
            <person name="Tian J.H."/>
            <person name="Sheng Y."/>
            <person name="Liu T."/>
            <person name="Pan Y.S."/>
            <person name="Xia L.Y."/>
            <person name="Li J."/>
            <person name="Zhao F."/>
            <person name="Cao W.C."/>
        </authorList>
    </citation>
    <scope>NUCLEOTIDE SEQUENCE [LARGE SCALE GENOMIC DNA]</scope>
    <source>
        <strain evidence="1">Iper-2018</strain>
    </source>
</reference>
<keyword evidence="2" id="KW-1185">Reference proteome</keyword>
<comment type="caution">
    <text evidence="1">The sequence shown here is derived from an EMBL/GenBank/DDBJ whole genome shotgun (WGS) entry which is preliminary data.</text>
</comment>
<organism evidence="1 2">
    <name type="scientific">Ixodes persulcatus</name>
    <name type="common">Taiga tick</name>
    <dbReference type="NCBI Taxonomy" id="34615"/>
    <lineage>
        <taxon>Eukaryota</taxon>
        <taxon>Metazoa</taxon>
        <taxon>Ecdysozoa</taxon>
        <taxon>Arthropoda</taxon>
        <taxon>Chelicerata</taxon>
        <taxon>Arachnida</taxon>
        <taxon>Acari</taxon>
        <taxon>Parasitiformes</taxon>
        <taxon>Ixodida</taxon>
        <taxon>Ixodoidea</taxon>
        <taxon>Ixodidae</taxon>
        <taxon>Ixodinae</taxon>
        <taxon>Ixodes</taxon>
    </lineage>
</organism>
<dbReference type="Proteomes" id="UP000805193">
    <property type="component" value="Unassembled WGS sequence"/>
</dbReference>
<sequence>MNSIRLAIFWGTLAWAETGDVDTSSCNISLPWTVSKTDYSDVSDTVFASLFQCPGDLNGCGDRTLLTCQEATYVRTCSCASNCRVYRDCCWETGIDKAEADFPESSCVVVDLYKSVRKFLYMVTGCLPSWPNDDVREACEKPGHFNETFYQIPVTSSSDMTYNLSIFCLFLKVVVFSIYKDARSFSSKCTLCLSITLLMTQLVFLLVNSFKVSRAVCTASAMLVHYGFLSTFFWTSVLSFDIWRGITAVNLSSTRKRTLALYCVVAWGAPMIIVTVAAMVNWLAPTSLVSPLYGVSSCWIGSIWAQITYFLAPMAVLLVIGIVLYLNTVFYIRKTTGHARDFEFKDGVQQSQHSHMAFPLRPRAETTPAFYKSTADLFDKLSVHVSREEILEAPASRLVERLVAADQQPPPPGAVQPYPWLALTSSTLPDHVRDFEWLKGWGVLPTKDRLFRWGVVRDAQCVNCGAIETNAHVVRDCVPARDLWRIIQRSFRDLGVDVYVTRGRCPRGAFPLLLVAICEWVLWRNRCVATAQRQRRRALWPLLWDIRKELTAYLDDQRFSLGEQEFLRRWSCRYLSVIASPVSTELEMVVMDWLGKAIELPDHFLFSTPGIHGGGVIQSTASECTLTAVLAAKTKMTTQVLQQNPSLTPCQVWDKLVVYTSCQAHSSVERAALLASVRLHVVSTDDELSVRGATLLKVIQEDRKLGFIPMAVR</sequence>
<evidence type="ECO:0000313" key="2">
    <source>
        <dbReference type="Proteomes" id="UP000805193"/>
    </source>
</evidence>
<gene>
    <name evidence="1" type="ORF">HPB47_018767</name>
</gene>
<name>A0AC60QJV2_IXOPE</name>
<proteinExistence type="predicted"/>